<feature type="compositionally biased region" description="Low complexity" evidence="3">
    <location>
        <begin position="1318"/>
        <end position="1331"/>
    </location>
</feature>
<dbReference type="InterPro" id="IPR000421">
    <property type="entry name" value="FA58C"/>
</dbReference>
<keyword evidence="8" id="KW-1185">Reference proteome</keyword>
<keyword evidence="2" id="KW-0479">Metal-binding</keyword>
<dbReference type="GO" id="GO:0008270">
    <property type="term" value="F:zinc ion binding"/>
    <property type="evidence" value="ECO:0007669"/>
    <property type="project" value="UniProtKB-KW"/>
</dbReference>
<dbReference type="PROSITE" id="PS00022">
    <property type="entry name" value="EGF_1"/>
    <property type="match status" value="2"/>
</dbReference>
<dbReference type="EMBL" id="GL833125">
    <property type="protein sequence ID" value="EGB09553.1"/>
    <property type="molecule type" value="Genomic_DNA"/>
</dbReference>
<dbReference type="Pfam" id="PF00754">
    <property type="entry name" value="F5_F8_type_C"/>
    <property type="match status" value="1"/>
</dbReference>
<proteinExistence type="predicted"/>
<dbReference type="InterPro" id="IPR000742">
    <property type="entry name" value="EGF"/>
</dbReference>
<accession>F0Y5U6</accession>
<feature type="region of interest" description="Disordered" evidence="3">
    <location>
        <begin position="1312"/>
        <end position="1331"/>
    </location>
</feature>
<organism evidence="8">
    <name type="scientific">Aureococcus anophagefferens</name>
    <name type="common">Harmful bloom alga</name>
    <dbReference type="NCBI Taxonomy" id="44056"/>
    <lineage>
        <taxon>Eukaryota</taxon>
        <taxon>Sar</taxon>
        <taxon>Stramenopiles</taxon>
        <taxon>Ochrophyta</taxon>
        <taxon>Pelagophyceae</taxon>
        <taxon>Pelagomonadales</taxon>
        <taxon>Pelagomonadaceae</taxon>
        <taxon>Aureococcus</taxon>
    </lineage>
</organism>
<sequence length="4447" mass="477057">MAALVDQVKGKRQQLAPSAESLDLRAMAAAQYANTDHDTDYGRLVQGQVDHTRFPGRRVRATAAELETVAADFRENFGGVAETTRFLLGTCPACQREVTHGDFGVDHIFYYLEGDEDKKPVKARSIPRIWRGPCAEKRAKQMRKPRVKSRTEKALADEWTSFVNDVNREQGHAVVEEEAAATPANAATASLWAWLAEALVGAAGAEGKVSFEVTRVDPLPGSDVDARRGAFAVRLRVSYRATTALVTGEPVDAAGSSVVSLSLEPGAAAVAMATEPGGAAALASAPPADGDVLDRCLRKVDLAAKVWAKKGAAGYGASCTRKGCVYRHPPKPAKKAVKNVEICVHFIGGACSFGDKCANRHPGKAEAARFRETCASIACRFGAGCANAACLYNHDGRGRVPAARPAPAPAPPAAPPPAPAGDGWWQAPGALGEGGDECCDPISLEPLAELGYPPFGLWESGRWHWFDGAVLATYLVSTATFANPLTRTALAREDCRALDDYLNDHGLRASENMGSVLVTHAFDLLELTARGGGAEERAMVSRSQREATTVLRSLFGFARYEPPPEPPRFPDAPPPRAPAPYEDSFAPRPGGLGLGGGASLGDALAAAEGPRVPYGAAASAPLDDVAESDLDAGAFPALSALAALGLGDAPPPPPLGAPSFAAQAAKPAAPGAFEVPAYVEAPQSAGGGRRAVRVPREIQCEIWVPLRNARVFEVRDPIERYRLVAAAHDRGDVVDLHFQSNRTAPVVLDAVLDAALAGHPAGVWVVTGSGHHAPQRSHQKLHATLFHFTQDWLATRRYAFAVAKDHNGFAGAFLVTGLPPDRRAARFVRGAAGATWGPPPAAGGWLRIREHARHRVRGFRSRGHSDMSTRLVLLALAASSAAAFKNIKKRAEVTVGAPKVGRPPAARPGDPPAAKRRGAPRRGAGAPAGGAPRRPSKAALAARAPGAARGAAAAGREAGARGARRLQNWCYGEDGTQHECDDDEHMYYYGEYKYSDFYYGETYYSGGGVADDDHYYGAHDHCLDLAQTWRCHAKQFRYEADSDCEICSGPGMVCEPGTKGGKLCEDTLGFCGEHDAFEDYVHGGYGSLTMQDKADMEAEEAEHGVSHPCISEACLGDPKGSACAADMTGYCGNNETKCSATGCTSFYHNVEWHREDALGAVSGAPGPFVSGAAKDDVLDERYAETGCPFADEAATCQRAECVAYKSQITQYAREDAWDMFRRHPRAKKRFVDKLVDVCNGNLPPPPECVDRHVGLDYWGQCHIRSTTCVPIGVLVEGVLVGTSPTGWLGCPAWLDEKSDELRGVGDAGGPCGDGGAGYPTAPTTQPTAPPTGTDQCFMELLPDADACSASSQEDGAHCGRTLDGQNDTGWLAENSTNQSIAYDLKATHTVTGVCLVWDWSGDNMFGATSVRVDTSDDGSTWTTSPSWTYDETDGMLAGNGDPSLLPDVMDACFAISPVETQHIRLFFEEAFDVYLGIAEVRFVELRGITSLEEASDCLSLASYSYTYSYGSEVGTPANRRDRRLGAGAIDEESAFEAWWDRAPGRFPFGGRGLAEDYPGFDEKKGTYCGFSFCAAGHACHACAANAANATAVQACCAAYDVAGTKAGKTKDARHQCAEAVVDYCEGPGLNDTACAPSFGEHHAPCEAFAARPLCERSACSLYRREVLEAYGAAKAFRAGEHEWVRRATPGAFGDDAYAPPPWDAIASPYATTICGAANAKLLYECTTLTIDDCNAKDHWGDEDCKTKLSTCGDGLLTWGEECEGKGFDGCHECEYDVRLTYCHTPGEPCEACYRAHAVEVIGGNSRDYCPMCKERMDLSLGFGPSDDLPSPCEVDACLKVTDLDGARACDAAVAEYCGAVGAVGGRDPGCEAYAPQAYDYALPQVANDCAYQLERLDFAVSDDWAIVGAEVLVVTCEFIDKAGVLEDLTPYIPYVYHPTFHMSDEKLAELGEDMPEVHAALTAWNGTLPARYGYRDLFPMTEVALDEVYEYGNVDIYEEASWDRDYGRTLHRGWESVARLVVKDGRVGGDGDGDDAFGGYYYYDEYSSDWDDDWYQDDHCDDWSGRALVTLPPCARDPMAHATDMLARRLKWGAVHDTGDRDSQWSPYGGLPTGNVDCELVPGTYVGATIASWIYADWDGTLRKEVEWIWGDGGDVRVDEALEGGGLALRFGEDAMFASGCADTDCAYAIESCATIELAPRVMEPSAAAFHEVEAELVGAIDALMDVRDWGDLSVANFRIAQLAASAAYKDALDLVDELLVVGEKTTYLSGVEDYCPHDYHVYNATTYVWDRNPAWQGDPCCNWELRRAQCCRPADVPNGFARVVESADVPALRTRCTNASVAEMLGKLPQIMESVNGAAACAEALASGAASETNKNQFDEFWRFRDECRDAIENGEDSDVGNACETADDCYCSYSTCETESWSASKVCQTTTEDFVKCEAECYGSKIDAVAMRFLKQDWNVSATDDAGYVDAFVARMTDDHCIGDRQWEDGINSPPGVRWVCDRQCQMDNACDSWTLVDAYRAQHREHCEANGFSTPECFRPASCDDWSTYDWETCEHWSDFYRNADLCAFYGGNLECTWENADGDCGHHDCKFPPANTPSGLPCDAYDQCREAQREPCETSAGCEAAGGTWYNDQSDEDWCWGECGQCCPAGAHVSVAPWDPDYEQCTWKEPGFPDAHELGHPTCCAIYGGSWRQEGDEPTEGACCYGEFMTWCDWGTNDCHTYCNEHASFECWDEDACDQDACADCHDEQDCCGDKFVPIDAAKCESFEACNSLEYREVWGDHHGEACDVDEGWCGMCYGTWCYEESEPTTCYWSDGDLTEADCAALGGAWDEDSHWLSCARAVALTGDPAADGAACFAHVSDYAGAPPAADACPSPTRDDDYIVAPAYPWHGTWCSRGCYYTAPVESWDMSYCGYVVRGPDWELGGDVDFDDELCSFSAAESECSGAVTVYTWPNGKGVYEQMAVAPAYESGGAFRYCTFARASWTETRMDCEAGGWYDANARGGEGACRETDELLDAGACEAVGGALVPHDIYYRPGRFGTEAQCNEGECRGFYAEDEAGELRHQWGGYTREQCAAAPGEACDRSCQRCMSENDEALDDGLCFNAAGVVQVGESKADCFANEASGWEWADCASQATYDDCYLANDARPELQCAIRWDTCTDEAACDAAGTCDDQWWNRRELCGDAGWAHGDTCWAHYDNATTVTVNGTTTTTYEWIYESCDDCKRPSGVCVEDFGTYGCERYAWHQFGCKVFGSNSPEDCEARGNGATWRTPSATRAECEAATRCEEEWYGASSKSPEECEACGGTQVRAWHWHGGQWSGAYVRDLTWFPRVEMAPLNVVTPRTSSRKIDAELGPPLMRAFAASQRSQLYLTHTMWSAVVMELLCECGDADPAVCGAHSGGGAVAGKGTGFCGLEEPLQAGCASAIFTKECADDTTLDRRLAAPAAPAARALAAASDKAAKYRGDCTEFKSRRKCARASPSCSWSHLKGKCKRKREKCRDIKKRKICKKKKYHGHCHWSGKKDKCRKPKCRELKHKAHCKAPTGENLGCEWRSGRKKCVDVKKCERATRKKGCLKGKKLKKLGCAWDDTTQTCAAGGAGEFGEGGGFDEAPADDADNVDVAFSSMGAGEVPGARRMHADGCWEATTRVDAYVVESAAGVVVGQLAGDGVGVETVAGSFESAKLCLPTRADLVGTGDLAFSRKAIVRYDAAAAPAFAVVLAEADLTTATAAKFCGTLAGDGVYFPAYVADDLDPTNDAACAAGGLSFGSVCVCYCGFSGAKCDVGCENSCSMQGTCGADPAAPNACACAEGYSGADCGVVDCPGDAAGHKCHWQGGTCLATGACECNDGYSGAACDVQAVRRSTNVDFPERAYEDDGETDTSIFGGLYDMSPAPTPAPSPAPGDPTARPTTPRPSAEPTAKPTPAPGDPTRRPTREPTPKPTFGPKPTPEPTLRPTASQAPTAYKPCADHGIQVTCLAAHMCEWSLATGCSDVPCGEIDSRNRCKSAGCAWHKPEGAGDCKDNTSEKACNKDALGCKWKNDKCKPKGDDAGVCVLPPTPQPTLRPTERPTPAPGNPTAKPTTRPTAGTCEDITKASVCENKADCTWKADKQKCKGGDIGGDAGGGSCKDNTSEKACNRDALGCQWKKDKCKESKGDDAGGGGDAGGDAGGGSCKDNTSEKACNRDALGCQWKKDKCKESKGDDAGDDGETTTTSSGGDDGEPTTKCKKLDKAACKSKENKKRCKYDEKKGKCKDESSGGDAGEPTTKCKKLDKAACKSKENKKRCKYDEKKGKCKDESSGGDAGEPTTKCKKLDEAACKSKANKKRCKYDEKKGKCEDKKDKPSGGGSCKDNTSAKACNRDALGCQWKKDKCKESKKKEDACSTLKSSILCGSQETCKWIGATATTDCAVIPDKSSCKAQKKAGCKWSGGQCNAPASECKSKK</sequence>
<dbReference type="Gene3D" id="3.30.1370.110">
    <property type="match status" value="1"/>
</dbReference>
<evidence type="ECO:0000259" key="6">
    <source>
        <dbReference type="PROSITE" id="PS50103"/>
    </source>
</evidence>
<evidence type="ECO:0000256" key="1">
    <source>
        <dbReference type="PROSITE-ProRule" id="PRU00076"/>
    </source>
</evidence>
<gene>
    <name evidence="7" type="ORF">AURANDRAFT_71358</name>
</gene>
<feature type="zinc finger region" description="C3H1-type" evidence="2">
    <location>
        <begin position="338"/>
        <end position="364"/>
    </location>
</feature>
<name>F0Y5U6_AURAN</name>
<dbReference type="InParanoid" id="F0Y5U6"/>
<feature type="disulfide bond" evidence="1">
    <location>
        <begin position="3790"/>
        <end position="3800"/>
    </location>
</feature>
<feature type="compositionally biased region" description="Basic and acidic residues" evidence="3">
    <location>
        <begin position="4197"/>
        <end position="4207"/>
    </location>
</feature>
<feature type="compositionally biased region" description="Basic and acidic residues" evidence="3">
    <location>
        <begin position="4273"/>
        <end position="4283"/>
    </location>
</feature>
<evidence type="ECO:0000313" key="8">
    <source>
        <dbReference type="Proteomes" id="UP000002729"/>
    </source>
</evidence>
<dbReference type="Proteomes" id="UP000002729">
    <property type="component" value="Unassembled WGS sequence"/>
</dbReference>
<evidence type="ECO:0000313" key="7">
    <source>
        <dbReference type="EMBL" id="EGB09553.1"/>
    </source>
</evidence>
<evidence type="ECO:0000259" key="5">
    <source>
        <dbReference type="PROSITE" id="PS50026"/>
    </source>
</evidence>
<dbReference type="InterPro" id="IPR008979">
    <property type="entry name" value="Galactose-bd-like_sf"/>
</dbReference>
<dbReference type="SUPFAM" id="SSF49785">
    <property type="entry name" value="Galactose-binding domain-like"/>
    <property type="match status" value="1"/>
</dbReference>
<dbReference type="Gene3D" id="2.60.120.260">
    <property type="entry name" value="Galactose-binding domain-like"/>
    <property type="match status" value="1"/>
</dbReference>
<evidence type="ECO:0000256" key="3">
    <source>
        <dbReference type="SAM" id="MobiDB-lite"/>
    </source>
</evidence>
<dbReference type="Pfam" id="PF01713">
    <property type="entry name" value="Smr"/>
    <property type="match status" value="1"/>
</dbReference>
<feature type="compositionally biased region" description="Basic and acidic residues" evidence="3">
    <location>
        <begin position="4290"/>
        <end position="4302"/>
    </location>
</feature>
<feature type="compositionally biased region" description="Gly residues" evidence="3">
    <location>
        <begin position="4162"/>
        <end position="4176"/>
    </location>
</feature>
<feature type="compositionally biased region" description="Pro residues" evidence="3">
    <location>
        <begin position="3897"/>
        <end position="3907"/>
    </location>
</feature>
<feature type="domain" description="C3H1-type" evidence="6">
    <location>
        <begin position="338"/>
        <end position="364"/>
    </location>
</feature>
<evidence type="ECO:0000256" key="2">
    <source>
        <dbReference type="PROSITE-ProRule" id="PRU00723"/>
    </source>
</evidence>
<dbReference type="PANTHER" id="PTHR24216">
    <property type="entry name" value="PAXILLIN-RELATED"/>
    <property type="match status" value="1"/>
</dbReference>
<feature type="region of interest" description="Disordered" evidence="3">
    <location>
        <begin position="4114"/>
        <end position="4137"/>
    </location>
</feature>
<feature type="compositionally biased region" description="Basic and acidic residues" evidence="3">
    <location>
        <begin position="4152"/>
        <end position="4161"/>
    </location>
</feature>
<feature type="domain" description="EGF-like" evidence="5">
    <location>
        <begin position="3787"/>
        <end position="3822"/>
    </location>
</feature>
<dbReference type="eggNOG" id="KOG1225">
    <property type="taxonomic scope" value="Eukaryota"/>
</dbReference>
<feature type="compositionally biased region" description="Pro residues" evidence="3">
    <location>
        <begin position="4061"/>
        <end position="4078"/>
    </location>
</feature>
<dbReference type="InterPro" id="IPR002625">
    <property type="entry name" value="Smr_dom"/>
</dbReference>
<feature type="region of interest" description="Disordered" evidence="3">
    <location>
        <begin position="895"/>
        <end position="944"/>
    </location>
</feature>
<dbReference type="InterPro" id="IPR000571">
    <property type="entry name" value="Znf_CCCH"/>
</dbReference>
<dbReference type="PROSITE" id="PS50026">
    <property type="entry name" value="EGF_3"/>
    <property type="match status" value="1"/>
</dbReference>
<feature type="compositionally biased region" description="Basic and acidic residues" evidence="3">
    <location>
        <begin position="4332"/>
        <end position="4347"/>
    </location>
</feature>
<feature type="region of interest" description="Disordered" evidence="3">
    <location>
        <begin position="402"/>
        <end position="422"/>
    </location>
</feature>
<feature type="compositionally biased region" description="Basic and acidic residues" evidence="3">
    <location>
        <begin position="3933"/>
        <end position="3942"/>
    </location>
</feature>
<feature type="compositionally biased region" description="Basic and acidic residues" evidence="3">
    <location>
        <begin position="4226"/>
        <end position="4241"/>
    </location>
</feature>
<feature type="compositionally biased region" description="Low complexity" evidence="3">
    <location>
        <begin position="3908"/>
        <end position="3924"/>
    </location>
</feature>
<protein>
    <recommendedName>
        <fullName evidence="9">C3H1-type domain-containing protein</fullName>
    </recommendedName>
</protein>
<feature type="region of interest" description="Disordered" evidence="3">
    <location>
        <begin position="3872"/>
        <end position="3966"/>
    </location>
</feature>
<dbReference type="SMART" id="SM00356">
    <property type="entry name" value="ZnF_C3H1"/>
    <property type="match status" value="1"/>
</dbReference>
<dbReference type="PROSITE" id="PS50103">
    <property type="entry name" value="ZF_C3H1"/>
    <property type="match status" value="1"/>
</dbReference>
<reference evidence="7 8" key="1">
    <citation type="journal article" date="2011" name="Proc. Natl. Acad. Sci. U.S.A.">
        <title>Niche of harmful alga Aureococcus anophagefferens revealed through ecogenomics.</title>
        <authorList>
            <person name="Gobler C.J."/>
            <person name="Berry D.L."/>
            <person name="Dyhrman S.T."/>
            <person name="Wilhelm S.W."/>
            <person name="Salamov A."/>
            <person name="Lobanov A.V."/>
            <person name="Zhang Y."/>
            <person name="Collier J.L."/>
            <person name="Wurch L.L."/>
            <person name="Kustka A.B."/>
            <person name="Dill B.D."/>
            <person name="Shah M."/>
            <person name="VerBerkmoes N.C."/>
            <person name="Kuo A."/>
            <person name="Terry A."/>
            <person name="Pangilinan J."/>
            <person name="Lindquist E.A."/>
            <person name="Lucas S."/>
            <person name="Paulsen I.T."/>
            <person name="Hattenrath-Lehmann T.K."/>
            <person name="Talmage S.C."/>
            <person name="Walker E.A."/>
            <person name="Koch F."/>
            <person name="Burson A.M."/>
            <person name="Marcoval M.A."/>
            <person name="Tang Y.Z."/>
            <person name="Lecleir G.R."/>
            <person name="Coyne K.J."/>
            <person name="Berg G.M."/>
            <person name="Bertrand E.M."/>
            <person name="Saito M.A."/>
            <person name="Gladyshev V.N."/>
            <person name="Grigoriev I.V."/>
        </authorList>
    </citation>
    <scope>NUCLEOTIDE SEQUENCE [LARGE SCALE GENOMIC DNA]</scope>
    <source>
        <strain evidence="8">CCMP 1984</strain>
    </source>
</reference>
<keyword evidence="1" id="KW-0245">EGF-like domain</keyword>
<feature type="compositionally biased region" description="Gly residues" evidence="3">
    <location>
        <begin position="4120"/>
        <end position="4130"/>
    </location>
</feature>
<feature type="region of interest" description="Disordered" evidence="3">
    <location>
        <begin position="4152"/>
        <end position="4183"/>
    </location>
</feature>
<evidence type="ECO:0000259" key="4">
    <source>
        <dbReference type="PROSITE" id="PS50022"/>
    </source>
</evidence>
<feature type="region of interest" description="Disordered" evidence="3">
    <location>
        <begin position="562"/>
        <end position="593"/>
    </location>
</feature>
<keyword evidence="2" id="KW-0863">Zinc-finger</keyword>
<dbReference type="PANTHER" id="PTHR24216:SF65">
    <property type="entry name" value="PAXILLIN-LIKE PROTEIN 1"/>
    <property type="match status" value="1"/>
</dbReference>
<dbReference type="InterPro" id="IPR036063">
    <property type="entry name" value="Smr_dom_sf"/>
</dbReference>
<feature type="region of interest" description="Disordered" evidence="3">
    <location>
        <begin position="4197"/>
        <end position="4359"/>
    </location>
</feature>
<feature type="compositionally biased region" description="Basic and acidic residues" evidence="3">
    <location>
        <begin position="4248"/>
        <end position="4260"/>
    </location>
</feature>
<evidence type="ECO:0008006" key="9">
    <source>
        <dbReference type="Google" id="ProtNLM"/>
    </source>
</evidence>
<feature type="compositionally biased region" description="Low complexity" evidence="3">
    <location>
        <begin position="921"/>
        <end position="944"/>
    </location>
</feature>
<dbReference type="PROSITE" id="PS01186">
    <property type="entry name" value="EGF_2"/>
    <property type="match status" value="2"/>
</dbReference>
<feature type="compositionally biased region" description="Pro residues" evidence="3">
    <location>
        <begin position="562"/>
        <end position="578"/>
    </location>
</feature>
<keyword evidence="1" id="KW-1015">Disulfide bond</keyword>
<dbReference type="OrthoDB" id="3247158at2759"/>
<feature type="compositionally biased region" description="Pro residues" evidence="3">
    <location>
        <begin position="3943"/>
        <end position="3956"/>
    </location>
</feature>
<dbReference type="RefSeq" id="XP_009035610.1">
    <property type="nucleotide sequence ID" value="XM_009037362.1"/>
</dbReference>
<feature type="domain" description="F5/8 type C" evidence="4">
    <location>
        <begin position="1326"/>
        <end position="1465"/>
    </location>
</feature>
<dbReference type="PROSITE" id="PS50022">
    <property type="entry name" value="FA58C_3"/>
    <property type="match status" value="1"/>
</dbReference>
<comment type="caution">
    <text evidence="1">Lacks conserved residue(s) required for the propagation of feature annotation.</text>
</comment>
<dbReference type="KEGG" id="aaf:AURANDRAFT_71358"/>
<feature type="region of interest" description="Disordered" evidence="3">
    <location>
        <begin position="4061"/>
        <end position="4092"/>
    </location>
</feature>
<keyword evidence="2" id="KW-0862">Zinc</keyword>
<dbReference type="GeneID" id="20228186"/>
<feature type="compositionally biased region" description="Pro residues" evidence="3">
    <location>
        <begin position="404"/>
        <end position="419"/>
    </location>
</feature>
<feature type="disulfide bond" evidence="1">
    <location>
        <begin position="3812"/>
        <end position="3821"/>
    </location>
</feature>